<protein>
    <submittedName>
        <fullName evidence="2">Uncharacterized protein</fullName>
    </submittedName>
</protein>
<organism evidence="2 3">
    <name type="scientific">[Clostridium] ultunense Esp</name>
    <dbReference type="NCBI Taxonomy" id="1288971"/>
    <lineage>
        <taxon>Bacteria</taxon>
        <taxon>Bacillati</taxon>
        <taxon>Bacillota</taxon>
        <taxon>Tissierellia</taxon>
        <taxon>Tissierellales</taxon>
        <taxon>Tepidimicrobiaceae</taxon>
        <taxon>Schnuerera</taxon>
    </lineage>
</organism>
<reference evidence="2 3" key="1">
    <citation type="submission" date="2016-11" db="EMBL/GenBank/DDBJ databases">
        <authorList>
            <person name="Manzoor S."/>
        </authorList>
    </citation>
    <scope>NUCLEOTIDE SEQUENCE [LARGE SCALE GENOMIC DNA]</scope>
    <source>
        <strain evidence="2">Clostridium ultunense strain Esp</strain>
    </source>
</reference>
<proteinExistence type="predicted"/>
<accession>A0A1M4PJS6</accession>
<keyword evidence="3" id="KW-1185">Reference proteome</keyword>
<gene>
    <name evidence="2" type="ORF">CUESP1_0310</name>
</gene>
<dbReference type="Proteomes" id="UP000245423">
    <property type="component" value="Chromosome 1"/>
</dbReference>
<name>A0A1M4PJS6_9FIRM</name>
<feature type="region of interest" description="Disordered" evidence="1">
    <location>
        <begin position="15"/>
        <end position="39"/>
    </location>
</feature>
<evidence type="ECO:0000313" key="3">
    <source>
        <dbReference type="Proteomes" id="UP000245423"/>
    </source>
</evidence>
<evidence type="ECO:0000313" key="2">
    <source>
        <dbReference type="EMBL" id="SHD75704.1"/>
    </source>
</evidence>
<evidence type="ECO:0000256" key="1">
    <source>
        <dbReference type="SAM" id="MobiDB-lite"/>
    </source>
</evidence>
<dbReference type="EMBL" id="LT669839">
    <property type="protein sequence ID" value="SHD75704.1"/>
    <property type="molecule type" value="Genomic_DNA"/>
</dbReference>
<dbReference type="AlphaFoldDB" id="A0A1M4PJS6"/>
<sequence length="39" mass="4749">MRFHQRVVKYAIKHDNNAKTTRRPYSHSNQHTQEELTLI</sequence>